<dbReference type="InterPro" id="IPR054722">
    <property type="entry name" value="PolX-like_BBD"/>
</dbReference>
<feature type="domain" description="Retrovirus-related Pol polyprotein from transposon TNT 1-94-like beta-barrel" evidence="1">
    <location>
        <begin position="36"/>
        <end position="114"/>
    </location>
</feature>
<dbReference type="EMBL" id="CAMAPE010000008">
    <property type="protein sequence ID" value="CAH9073382.1"/>
    <property type="molecule type" value="Genomic_DNA"/>
</dbReference>
<comment type="caution">
    <text evidence="2">The sequence shown here is derived from an EMBL/GenBank/DDBJ whole genome shotgun (WGS) entry which is preliminary data.</text>
</comment>
<evidence type="ECO:0000313" key="2">
    <source>
        <dbReference type="EMBL" id="CAH9073382.1"/>
    </source>
</evidence>
<organism evidence="2 3">
    <name type="scientific">Cuscuta europaea</name>
    <name type="common">European dodder</name>
    <dbReference type="NCBI Taxonomy" id="41803"/>
    <lineage>
        <taxon>Eukaryota</taxon>
        <taxon>Viridiplantae</taxon>
        <taxon>Streptophyta</taxon>
        <taxon>Embryophyta</taxon>
        <taxon>Tracheophyta</taxon>
        <taxon>Spermatophyta</taxon>
        <taxon>Magnoliopsida</taxon>
        <taxon>eudicotyledons</taxon>
        <taxon>Gunneridae</taxon>
        <taxon>Pentapetalae</taxon>
        <taxon>asterids</taxon>
        <taxon>lamiids</taxon>
        <taxon>Solanales</taxon>
        <taxon>Convolvulaceae</taxon>
        <taxon>Cuscuteae</taxon>
        <taxon>Cuscuta</taxon>
        <taxon>Cuscuta subgen. Cuscuta</taxon>
    </lineage>
</organism>
<dbReference type="Pfam" id="PF22936">
    <property type="entry name" value="Pol_BBD"/>
    <property type="match status" value="1"/>
</dbReference>
<keyword evidence="3" id="KW-1185">Reference proteome</keyword>
<sequence>MKKECSKFKSWLKKKGTTLAFVCYESNMININHNRWWIDSGSTIHVSNILPGMENLRKPVASEQCIYSGGRIISHVEAIRTCNLVLSSGFVLRLEKTFYVPSFSKNLISVSRLAPLEFCFNFSSSGFTLINK</sequence>
<dbReference type="AlphaFoldDB" id="A0A9P0YSE9"/>
<name>A0A9P0YSE9_CUSEU</name>
<proteinExistence type="predicted"/>
<evidence type="ECO:0000313" key="3">
    <source>
        <dbReference type="Proteomes" id="UP001152484"/>
    </source>
</evidence>
<dbReference type="OrthoDB" id="1306241at2759"/>
<gene>
    <name evidence="2" type="ORF">CEURO_LOCUS4795</name>
</gene>
<evidence type="ECO:0000259" key="1">
    <source>
        <dbReference type="Pfam" id="PF22936"/>
    </source>
</evidence>
<dbReference type="Proteomes" id="UP001152484">
    <property type="component" value="Unassembled WGS sequence"/>
</dbReference>
<reference evidence="2" key="1">
    <citation type="submission" date="2022-07" db="EMBL/GenBank/DDBJ databases">
        <authorList>
            <person name="Macas J."/>
            <person name="Novak P."/>
            <person name="Neumann P."/>
        </authorList>
    </citation>
    <scope>NUCLEOTIDE SEQUENCE</scope>
</reference>
<protein>
    <recommendedName>
        <fullName evidence="1">Retrovirus-related Pol polyprotein from transposon TNT 1-94-like beta-barrel domain-containing protein</fullName>
    </recommendedName>
</protein>
<accession>A0A9P0YSE9</accession>